<dbReference type="PANTHER" id="PTHR13233:SF0">
    <property type="entry name" value="MICROSPHERULE PROTEIN 1"/>
    <property type="match status" value="1"/>
</dbReference>
<feature type="domain" description="FHA" evidence="2">
    <location>
        <begin position="434"/>
        <end position="490"/>
    </location>
</feature>
<evidence type="ECO:0000313" key="3">
    <source>
        <dbReference type="EMBL" id="SSW97873.1"/>
    </source>
</evidence>
<organism evidence="3">
    <name type="scientific">Culicoides sonorensis</name>
    <name type="common">Biting midge</name>
    <dbReference type="NCBI Taxonomy" id="179676"/>
    <lineage>
        <taxon>Eukaryota</taxon>
        <taxon>Metazoa</taxon>
        <taxon>Ecdysozoa</taxon>
        <taxon>Arthropoda</taxon>
        <taxon>Hexapoda</taxon>
        <taxon>Insecta</taxon>
        <taxon>Pterygota</taxon>
        <taxon>Neoptera</taxon>
        <taxon>Endopterygota</taxon>
        <taxon>Diptera</taxon>
        <taxon>Nematocera</taxon>
        <taxon>Chironomoidea</taxon>
        <taxon>Ceratopogonidae</taxon>
        <taxon>Ceratopogoninae</taxon>
        <taxon>Culicoides</taxon>
        <taxon>Monoculicoides</taxon>
    </lineage>
</organism>
<dbReference type="AlphaFoldDB" id="A0A336K5A8"/>
<dbReference type="SMART" id="SM00240">
    <property type="entry name" value="FHA"/>
    <property type="match status" value="1"/>
</dbReference>
<accession>A0A336K5A8</accession>
<dbReference type="InterPro" id="IPR025999">
    <property type="entry name" value="MCRS_N"/>
</dbReference>
<dbReference type="Pfam" id="PF00498">
    <property type="entry name" value="FHA"/>
    <property type="match status" value="1"/>
</dbReference>
<dbReference type="GO" id="GO:0045944">
    <property type="term" value="P:positive regulation of transcription by RNA polymerase II"/>
    <property type="evidence" value="ECO:0007669"/>
    <property type="project" value="TreeGrafter"/>
</dbReference>
<dbReference type="InterPro" id="IPR008984">
    <property type="entry name" value="SMAD_FHA_dom_sf"/>
</dbReference>
<name>A0A336K5A8_CULSO</name>
<dbReference type="InterPro" id="IPR000253">
    <property type="entry name" value="FHA_dom"/>
</dbReference>
<dbReference type="Gene3D" id="2.60.200.20">
    <property type="match status" value="1"/>
</dbReference>
<reference evidence="3" key="1">
    <citation type="submission" date="2018-04" db="EMBL/GenBank/DDBJ databases">
        <authorList>
            <person name="Go L.Y."/>
            <person name="Mitchell J.A."/>
        </authorList>
    </citation>
    <scope>NUCLEOTIDE SEQUENCE</scope>
    <source>
        <tissue evidence="3">Whole organism</tissue>
    </source>
</reference>
<feature type="compositionally biased region" description="Basic residues" evidence="1">
    <location>
        <begin position="176"/>
        <end position="191"/>
    </location>
</feature>
<dbReference type="SUPFAM" id="SSF49879">
    <property type="entry name" value="SMAD/FHA domain"/>
    <property type="match status" value="1"/>
</dbReference>
<evidence type="ECO:0000259" key="2">
    <source>
        <dbReference type="PROSITE" id="PS50006"/>
    </source>
</evidence>
<dbReference type="OMA" id="EYNIVVP"/>
<dbReference type="GO" id="GO:0031011">
    <property type="term" value="C:Ino80 complex"/>
    <property type="evidence" value="ECO:0007669"/>
    <property type="project" value="InterPro"/>
</dbReference>
<proteinExistence type="predicted"/>
<dbReference type="PROSITE" id="PS50006">
    <property type="entry name" value="FHA_DOMAIN"/>
    <property type="match status" value="1"/>
</dbReference>
<dbReference type="VEuPathDB" id="VectorBase:CSON008454"/>
<sequence>MTLLEVHNYAHDMVLTSNQIFKHHDVPVKCLLWRKYLRNGKRRKLHLFAVFFKIMNINELNTSVSASPSINIIETNIENTRRSSSRSIKRKRFDDEIVDYGVASNQLCKLGNSRIRTQSQSNSFNTSLIEGTLPSSPVVPELPIPAATQPYFSQPQTTSSFTYTTSVSSMAPKNQRALKHQKSRPGRRRGAGHYNTKDLGRWKPMDDLALIIGIQQTNDFKTVHRGVKFSCKFTLQDLQSRWNTLMYDPSISRLAIASMQNLHEELIQVVHSKALFSNQEEELLGTIPSTATPTEEDFQVLLNKNSLVFFPSRTANSLFNHWQLLKQYSLLPDQTVQPLPKADQILSFSDAEEQINDNELGDHRDEPLEQELYLADRRSKMEIRHLENELGRWAVLVDSLTVSGSPLITPEFDNQTLAVLRGRLVRYLMRSREITFGRQTKENSVDVDLALEGIADKVSRKQGTIKLRSNGDFFVSNDGKHTIFIDGQPILPNHKARLNNNSVLEVADLRFVFLINYELINAIRHESAKLNMPLN</sequence>
<evidence type="ECO:0000313" key="4">
    <source>
        <dbReference type="EMBL" id="SSX18259.1"/>
    </source>
</evidence>
<dbReference type="GO" id="GO:0071339">
    <property type="term" value="C:MLL1 complex"/>
    <property type="evidence" value="ECO:0007669"/>
    <property type="project" value="InterPro"/>
</dbReference>
<dbReference type="Pfam" id="PF13325">
    <property type="entry name" value="MCRS_N"/>
    <property type="match status" value="1"/>
</dbReference>
<dbReference type="EMBL" id="UFQS01000031">
    <property type="protein sequence ID" value="SSW97873.1"/>
    <property type="molecule type" value="Genomic_DNA"/>
</dbReference>
<evidence type="ECO:0000256" key="1">
    <source>
        <dbReference type="SAM" id="MobiDB-lite"/>
    </source>
</evidence>
<dbReference type="GO" id="GO:0044545">
    <property type="term" value="C:NSL complex"/>
    <property type="evidence" value="ECO:0007669"/>
    <property type="project" value="TreeGrafter"/>
</dbReference>
<feature type="region of interest" description="Disordered" evidence="1">
    <location>
        <begin position="170"/>
        <end position="198"/>
    </location>
</feature>
<dbReference type="InterPro" id="IPR037912">
    <property type="entry name" value="MCRS1"/>
</dbReference>
<protein>
    <submittedName>
        <fullName evidence="3">CSON008454 protein</fullName>
    </submittedName>
</protein>
<dbReference type="CDD" id="cd22687">
    <property type="entry name" value="FHA_MCRS1"/>
    <property type="match status" value="1"/>
</dbReference>
<gene>
    <name evidence="3" type="primary">CSON008454</name>
</gene>
<dbReference type="EMBL" id="UFQT01000031">
    <property type="protein sequence ID" value="SSX18259.1"/>
    <property type="molecule type" value="Genomic_DNA"/>
</dbReference>
<dbReference type="PANTHER" id="PTHR13233">
    <property type="entry name" value="MICROSPHERULE PROTEIN 1"/>
    <property type="match status" value="1"/>
</dbReference>
<reference evidence="4" key="2">
    <citation type="submission" date="2018-07" db="EMBL/GenBank/DDBJ databases">
        <authorList>
            <person name="Quirk P.G."/>
            <person name="Krulwich T.A."/>
        </authorList>
    </citation>
    <scope>NUCLEOTIDE SEQUENCE</scope>
</reference>
<dbReference type="GO" id="GO:0002151">
    <property type="term" value="F:G-quadruplex RNA binding"/>
    <property type="evidence" value="ECO:0007669"/>
    <property type="project" value="InterPro"/>
</dbReference>